<proteinExistence type="predicted"/>
<evidence type="ECO:0000313" key="2">
    <source>
        <dbReference type="EMBL" id="QUV94593.1"/>
    </source>
</evidence>
<keyword evidence="2" id="KW-0328">Glycosyltransferase</keyword>
<dbReference type="RefSeq" id="WP_211422875.1">
    <property type="nucleotide sequence ID" value="NZ_CP072642.1"/>
</dbReference>
<dbReference type="SUPFAM" id="SSF53448">
    <property type="entry name" value="Nucleotide-diphospho-sugar transferases"/>
    <property type="match status" value="1"/>
</dbReference>
<dbReference type="EC" id="2.4.-.-" evidence="2"/>
<name>A0ABX8B299_9BACT</name>
<dbReference type="InterPro" id="IPR029044">
    <property type="entry name" value="Nucleotide-diphossugar_trans"/>
</dbReference>
<dbReference type="Pfam" id="PF00534">
    <property type="entry name" value="Glycos_transf_1"/>
    <property type="match status" value="1"/>
</dbReference>
<keyword evidence="2" id="KW-0808">Transferase</keyword>
<feature type="domain" description="Glycosyl transferase family 1" evidence="1">
    <location>
        <begin position="572"/>
        <end position="632"/>
    </location>
</feature>
<organism evidence="2 3">
    <name type="scientific">Chloracidobacterium sp. N</name>
    <dbReference type="NCBI Taxonomy" id="2821540"/>
    <lineage>
        <taxon>Bacteria</taxon>
        <taxon>Pseudomonadati</taxon>
        <taxon>Acidobacteriota</taxon>
        <taxon>Terriglobia</taxon>
        <taxon>Terriglobales</taxon>
        <taxon>Acidobacteriaceae</taxon>
        <taxon>Chloracidobacterium</taxon>
        <taxon>Chloracidobacterium aggregatum</taxon>
    </lineage>
</organism>
<dbReference type="Proteomes" id="UP000677668">
    <property type="component" value="Chromosome 1"/>
</dbReference>
<sequence length="845" mass="95504">MKPIVFCTIAAKNYFACIRTLADSLRAQHPQADVAALVVDRDELPPLAADGMALQLHGPADFLPETRFRPMAFKYDVTELCTAVKPFYLSHLFRQGYRKVVYLDPDILVLRPLDIVLDALDQSNIVLTPHLVEPLPLDDKIPTEVNILQAGAYNLGFIGLAAGAETERMLAWWSRRLEDFCFNEVSKGLFVDQKWIDLVPGLFDGVQVLRHPGLNVAYWNLRERDITQQDGEFFAKGEPILFFHFSGYDTSHPTVISRHLSRYTLKEYPVVAPLFERYTKLLAANGHARYRRIPYGFATFDNGFPIEPAMRRQYAEALRQGRQFGDPFAAGGRRSFFQEITGIEPVELPMGVNIAGYFRAELGIGEAARGYVRVIQKLGYATSLYDFSDTAPSRKLDATFGEFSRDNPFGINLICVNADQVEVFASRTTEDFFQDRYNIGLWAWELPDFPSEWVPCARRFDEIWTASHFIRASLEKSLETPVYTIPHVVEPGAVTPRSKSYFGLREDEFCFLYSFDFNSTFERKNPLAAVAAFKRAFRPDEPVCLVLKCINEHLAPESFARLTAAVQGSNIRILNGYLSREDKHALTQACDAYISLHRSEGFGLTIAEAMYFGKPVIATGWSGNMDFMTPDNSFPVEVTPVAIRETTHVYRAGNIWAEPNVGHAARLMREVCDHPEAARARGEQAARDMREYHSIAAIGRVVEARLREIERCRRAKVIQRALAARQEPASAPAAPPAVTTPDLPVAIQNGYQGGQGWQLALRSQPELVRQMLPLPGEAYVEDSKVGTLGRLSKRLLARLFRFYIFHQNKLNVHLQGRVMELTEDVHRLNEALAELRARLLHPDKH</sequence>
<evidence type="ECO:0000259" key="1">
    <source>
        <dbReference type="Pfam" id="PF00534"/>
    </source>
</evidence>
<dbReference type="Gene3D" id="3.90.550.10">
    <property type="entry name" value="Spore Coat Polysaccharide Biosynthesis Protein SpsA, Chain A"/>
    <property type="match status" value="1"/>
</dbReference>
<dbReference type="PANTHER" id="PTHR46656">
    <property type="entry name" value="PUTATIVE-RELATED"/>
    <property type="match status" value="1"/>
</dbReference>
<dbReference type="GO" id="GO:0016757">
    <property type="term" value="F:glycosyltransferase activity"/>
    <property type="evidence" value="ECO:0007669"/>
    <property type="project" value="UniProtKB-KW"/>
</dbReference>
<dbReference type="EMBL" id="CP072642">
    <property type="protein sequence ID" value="QUV94593.1"/>
    <property type="molecule type" value="Genomic_DNA"/>
</dbReference>
<dbReference type="Gene3D" id="3.40.50.2000">
    <property type="entry name" value="Glycogen Phosphorylase B"/>
    <property type="match status" value="1"/>
</dbReference>
<gene>
    <name evidence="2" type="ORF">J8C05_03880</name>
</gene>
<reference evidence="2 3" key="1">
    <citation type="submission" date="2021-03" db="EMBL/GenBank/DDBJ databases">
        <title>Genomic and phenotypic characterization of Chloracidobacterium isolates provides evidence for multiple species.</title>
        <authorList>
            <person name="Saini M.K."/>
            <person name="Costas A.M.G."/>
            <person name="Tank M."/>
            <person name="Bryant D.A."/>
        </authorList>
    </citation>
    <scope>NUCLEOTIDE SEQUENCE [LARGE SCALE GENOMIC DNA]</scope>
    <source>
        <strain evidence="2 3">N</strain>
    </source>
</reference>
<dbReference type="CDD" id="cd03801">
    <property type="entry name" value="GT4_PimA-like"/>
    <property type="match status" value="1"/>
</dbReference>
<evidence type="ECO:0000313" key="3">
    <source>
        <dbReference type="Proteomes" id="UP000677668"/>
    </source>
</evidence>
<dbReference type="SUPFAM" id="SSF53756">
    <property type="entry name" value="UDP-Glycosyltransferase/glycogen phosphorylase"/>
    <property type="match status" value="1"/>
</dbReference>
<keyword evidence="3" id="KW-1185">Reference proteome</keyword>
<dbReference type="InterPro" id="IPR001296">
    <property type="entry name" value="Glyco_trans_1"/>
</dbReference>
<accession>A0ABX8B299</accession>
<protein>
    <submittedName>
        <fullName evidence="2">Glycosyltransferase</fullName>
        <ecNumber evidence="2">2.4.-.-</ecNumber>
    </submittedName>
</protein>
<dbReference type="PANTHER" id="PTHR46656:SF3">
    <property type="entry name" value="PUTATIVE-RELATED"/>
    <property type="match status" value="1"/>
</dbReference>